<dbReference type="PROSITE" id="PS51186">
    <property type="entry name" value="GNAT"/>
    <property type="match status" value="1"/>
</dbReference>
<dbReference type="AlphaFoldDB" id="A0A0B9FPG9"/>
<dbReference type="GO" id="GO:0016747">
    <property type="term" value="F:acyltransferase activity, transferring groups other than amino-acyl groups"/>
    <property type="evidence" value="ECO:0007669"/>
    <property type="project" value="InterPro"/>
</dbReference>
<evidence type="ECO:0000313" key="2">
    <source>
        <dbReference type="EMBL" id="KHT57964.1"/>
    </source>
</evidence>
<comment type="caution">
    <text evidence="2">The sequence shown here is derived from an EMBL/GenBank/DDBJ whole genome shotgun (WGS) entry which is preliminary data.</text>
</comment>
<dbReference type="PANTHER" id="PTHR47237:SF1">
    <property type="entry name" value="SLL0310 PROTEIN"/>
    <property type="match status" value="1"/>
</dbReference>
<dbReference type="PANTHER" id="PTHR47237">
    <property type="entry name" value="SLL0310 PROTEIN"/>
    <property type="match status" value="1"/>
</dbReference>
<dbReference type="Proteomes" id="UP000031278">
    <property type="component" value="Unassembled WGS sequence"/>
</dbReference>
<dbReference type="InterPro" id="IPR041496">
    <property type="entry name" value="YitH/HolE_GNAT"/>
</dbReference>
<dbReference type="InterPro" id="IPR000182">
    <property type="entry name" value="GNAT_dom"/>
</dbReference>
<organism evidence="2 3">
    <name type="scientific">Photobacterium gaetbulicola</name>
    <dbReference type="NCBI Taxonomy" id="1295392"/>
    <lineage>
        <taxon>Bacteria</taxon>
        <taxon>Pseudomonadati</taxon>
        <taxon>Pseudomonadota</taxon>
        <taxon>Gammaproteobacteria</taxon>
        <taxon>Vibrionales</taxon>
        <taxon>Vibrionaceae</taxon>
        <taxon>Photobacterium</taxon>
    </lineage>
</organism>
<dbReference type="InterPro" id="IPR016181">
    <property type="entry name" value="Acyl_CoA_acyltransferase"/>
</dbReference>
<dbReference type="Pfam" id="PF18014">
    <property type="entry name" value="Acetyltransf_18"/>
    <property type="match status" value="1"/>
</dbReference>
<dbReference type="Gene3D" id="3.40.630.90">
    <property type="match status" value="1"/>
</dbReference>
<evidence type="ECO:0000313" key="3">
    <source>
        <dbReference type="Proteomes" id="UP000031278"/>
    </source>
</evidence>
<keyword evidence="2" id="KW-0808">Transferase</keyword>
<dbReference type="EMBL" id="JWLZ01000228">
    <property type="protein sequence ID" value="KHT57964.1"/>
    <property type="molecule type" value="Genomic_DNA"/>
</dbReference>
<protein>
    <submittedName>
        <fullName evidence="2">GCN5 family acetyltransferase</fullName>
    </submittedName>
</protein>
<sequence>MIEKKYSIRVMTKQDLVQAVDWAAAEGWNPGLYDIESFYAADPNGFLVGYLGEEPISSISVVKYDDSYGFLGFYIVKPEYRGRGYGFELWQAGLQYLAGCNVGLDGVVEQQANYKQSGFKLAYGNIRFEGFGGGEEPEGIGLNDLCELPLSEVLDYDHAFFPADRQCFLQAWIGQTGSTALGIKQAGKLVGYGVIRPCRNGFKIGPLFADDVLLAEELFLALKAHASATDNIYLDVPEVNLPGVALAKKYNMEPVFTTARMYTGDIPAISVNRTFGVTTFELG</sequence>
<dbReference type="SUPFAM" id="SSF55729">
    <property type="entry name" value="Acyl-CoA N-acyltransferases (Nat)"/>
    <property type="match status" value="1"/>
</dbReference>
<accession>A0A0B9FPG9</accession>
<evidence type="ECO:0000259" key="1">
    <source>
        <dbReference type="PROSITE" id="PS51186"/>
    </source>
</evidence>
<proteinExistence type="predicted"/>
<dbReference type="RefSeq" id="WP_039469793.1">
    <property type="nucleotide sequence ID" value="NZ_JWLZ01000228.1"/>
</dbReference>
<feature type="domain" description="N-acetyltransferase" evidence="1">
    <location>
        <begin position="6"/>
        <end position="149"/>
    </location>
</feature>
<dbReference type="CDD" id="cd04301">
    <property type="entry name" value="NAT_SF"/>
    <property type="match status" value="1"/>
</dbReference>
<dbReference type="InterPro" id="IPR052729">
    <property type="entry name" value="Acyl/Acetyltrans_Enzymes"/>
</dbReference>
<reference evidence="2 3" key="1">
    <citation type="submission" date="2014-12" db="EMBL/GenBank/DDBJ databases">
        <title>Genome sequencing of Photobacterium gaetbulicola AD005a.</title>
        <authorList>
            <person name="Adrian T.G.S."/>
            <person name="Chan K.G."/>
        </authorList>
    </citation>
    <scope>NUCLEOTIDE SEQUENCE [LARGE SCALE GENOMIC DNA]</scope>
    <source>
        <strain evidence="2 3">AD005a</strain>
    </source>
</reference>
<dbReference type="Gene3D" id="3.40.630.30">
    <property type="match status" value="1"/>
</dbReference>
<dbReference type="Pfam" id="PF00583">
    <property type="entry name" value="Acetyltransf_1"/>
    <property type="match status" value="1"/>
</dbReference>
<name>A0A0B9FPG9_9GAMM</name>
<gene>
    <name evidence="2" type="ORF">RJ45_26045</name>
</gene>